<evidence type="ECO:0000256" key="2">
    <source>
        <dbReference type="ARBA" id="ARBA00023015"/>
    </source>
</evidence>
<dbReference type="RefSeq" id="WP_081342586.1">
    <property type="nucleotide sequence ID" value="NZ_FNJQ01000040.1"/>
</dbReference>
<dbReference type="Proteomes" id="UP000184263">
    <property type="component" value="Unassembled WGS sequence"/>
</dbReference>
<dbReference type="PANTHER" id="PTHR30346:SF28">
    <property type="entry name" value="HTH-TYPE TRANSCRIPTIONAL REGULATOR CYNR"/>
    <property type="match status" value="1"/>
</dbReference>
<dbReference type="EMBL" id="FRBC01000023">
    <property type="protein sequence ID" value="SHK89817.1"/>
    <property type="molecule type" value="Genomic_DNA"/>
</dbReference>
<dbReference type="PROSITE" id="PS50931">
    <property type="entry name" value="HTH_LYSR"/>
    <property type="match status" value="1"/>
</dbReference>
<reference evidence="6 8" key="1">
    <citation type="submission" date="2016-10" db="EMBL/GenBank/DDBJ databases">
        <authorList>
            <person name="de Groot N.N."/>
        </authorList>
    </citation>
    <scope>NUCLEOTIDE SEQUENCE [LARGE SCALE GENOMIC DNA]</scope>
    <source>
        <strain evidence="6 8">S137</strain>
    </source>
</reference>
<accession>A0A1M6W7Z8</accession>
<dbReference type="AlphaFoldDB" id="A0A1M6W7Z8"/>
<dbReference type="Gene3D" id="1.10.10.10">
    <property type="entry name" value="Winged helix-like DNA-binding domain superfamily/Winged helix DNA-binding domain"/>
    <property type="match status" value="1"/>
</dbReference>
<keyword evidence="4" id="KW-0804">Transcription</keyword>
<dbReference type="GO" id="GO:0003677">
    <property type="term" value="F:DNA binding"/>
    <property type="evidence" value="ECO:0007669"/>
    <property type="project" value="UniProtKB-KW"/>
</dbReference>
<dbReference type="InterPro" id="IPR036390">
    <property type="entry name" value="WH_DNA-bd_sf"/>
</dbReference>
<keyword evidence="3 7" id="KW-0238">DNA-binding</keyword>
<dbReference type="Gene3D" id="3.40.190.10">
    <property type="entry name" value="Periplasmic binding protein-like II"/>
    <property type="match status" value="2"/>
</dbReference>
<dbReference type="SUPFAM" id="SSF46785">
    <property type="entry name" value="Winged helix' DNA-binding domain"/>
    <property type="match status" value="1"/>
</dbReference>
<dbReference type="Proteomes" id="UP000182412">
    <property type="component" value="Unassembled WGS sequence"/>
</dbReference>
<feature type="domain" description="HTH lysR-type" evidence="5">
    <location>
        <begin position="1"/>
        <end position="57"/>
    </location>
</feature>
<dbReference type="PRINTS" id="PR00039">
    <property type="entry name" value="HTHLYSR"/>
</dbReference>
<evidence type="ECO:0000256" key="1">
    <source>
        <dbReference type="ARBA" id="ARBA00009437"/>
    </source>
</evidence>
<dbReference type="PANTHER" id="PTHR30346">
    <property type="entry name" value="TRANSCRIPTIONAL DUAL REGULATOR HCAR-RELATED"/>
    <property type="match status" value="1"/>
</dbReference>
<dbReference type="SUPFAM" id="SSF53850">
    <property type="entry name" value="Periplasmic binding protein-like II"/>
    <property type="match status" value="1"/>
</dbReference>
<comment type="similarity">
    <text evidence="1">Belongs to the LysR transcriptional regulatory family.</text>
</comment>
<evidence type="ECO:0000313" key="9">
    <source>
        <dbReference type="Proteomes" id="UP000184263"/>
    </source>
</evidence>
<proteinExistence type="inferred from homology"/>
<dbReference type="EMBL" id="FNJQ01000040">
    <property type="protein sequence ID" value="SDP70580.1"/>
    <property type="molecule type" value="Genomic_DNA"/>
</dbReference>
<protein>
    <submittedName>
        <fullName evidence="7">DNA-binding transcriptional regulator, LysR family</fullName>
    </submittedName>
</protein>
<dbReference type="CDD" id="cd05466">
    <property type="entry name" value="PBP2_LTTR_substrate"/>
    <property type="match status" value="1"/>
</dbReference>
<evidence type="ECO:0000313" key="7">
    <source>
        <dbReference type="EMBL" id="SHK89817.1"/>
    </source>
</evidence>
<dbReference type="FunFam" id="1.10.10.10:FF:000001">
    <property type="entry name" value="LysR family transcriptional regulator"/>
    <property type="match status" value="1"/>
</dbReference>
<dbReference type="Pfam" id="PF03466">
    <property type="entry name" value="LysR_substrate"/>
    <property type="match status" value="1"/>
</dbReference>
<dbReference type="GO" id="GO:0003700">
    <property type="term" value="F:DNA-binding transcription factor activity"/>
    <property type="evidence" value="ECO:0007669"/>
    <property type="project" value="InterPro"/>
</dbReference>
<reference evidence="7 9" key="2">
    <citation type="submission" date="2016-11" db="EMBL/GenBank/DDBJ databases">
        <authorList>
            <person name="Jaros S."/>
            <person name="Januszkiewicz K."/>
            <person name="Wedrychowicz H."/>
        </authorList>
    </citation>
    <scope>NUCLEOTIDE SEQUENCE [LARGE SCALE GENOMIC DNA]</scope>
    <source>
        <strain evidence="7 9">HD4</strain>
    </source>
</reference>
<organism evidence="7 9">
    <name type="scientific">Selenomonas ruminantium</name>
    <dbReference type="NCBI Taxonomy" id="971"/>
    <lineage>
        <taxon>Bacteria</taxon>
        <taxon>Bacillati</taxon>
        <taxon>Bacillota</taxon>
        <taxon>Negativicutes</taxon>
        <taxon>Selenomonadales</taxon>
        <taxon>Selenomonadaceae</taxon>
        <taxon>Selenomonas</taxon>
    </lineage>
</organism>
<evidence type="ECO:0000256" key="3">
    <source>
        <dbReference type="ARBA" id="ARBA00023125"/>
    </source>
</evidence>
<dbReference type="GO" id="GO:0032993">
    <property type="term" value="C:protein-DNA complex"/>
    <property type="evidence" value="ECO:0007669"/>
    <property type="project" value="TreeGrafter"/>
</dbReference>
<name>A0A1M6W7Z8_SELRU</name>
<evidence type="ECO:0000256" key="4">
    <source>
        <dbReference type="ARBA" id="ARBA00023163"/>
    </source>
</evidence>
<evidence type="ECO:0000313" key="6">
    <source>
        <dbReference type="EMBL" id="SDP70580.1"/>
    </source>
</evidence>
<evidence type="ECO:0000259" key="5">
    <source>
        <dbReference type="PROSITE" id="PS50931"/>
    </source>
</evidence>
<sequence length="294" mass="34186">MLKQMRYFQAVVRYKNFSEAAEACYISQSAISQQIQALEKELGVQLLIREKRKFSLTPAGEYFYKQSIVLLHDADKLVEKTRQLASGGQIVLKLGYPKQYRGSELQQVLPVFQEKYPQVALHLVSGTHEELYDRLRTDRLDIAINDLRRKPSEHYVNYFLATEQVYAELSAANPLTALEQIDTDDLKSLPCILVSSPEQRENDEAFYREYFGVQGDFLLAESQEQARLYVLSGQGFYLETRRKVQVGRVGDIRYIPLQHEGRLVTQDYYIFWKANREEAYLEDFAAMLESMFMV</sequence>
<dbReference type="InterPro" id="IPR000847">
    <property type="entry name" value="LysR_HTH_N"/>
</dbReference>
<dbReference type="InterPro" id="IPR036388">
    <property type="entry name" value="WH-like_DNA-bd_sf"/>
</dbReference>
<dbReference type="InterPro" id="IPR005119">
    <property type="entry name" value="LysR_subst-bd"/>
</dbReference>
<keyword evidence="2" id="KW-0805">Transcription regulation</keyword>
<dbReference type="OrthoDB" id="108771at2"/>
<evidence type="ECO:0000313" key="8">
    <source>
        <dbReference type="Proteomes" id="UP000182412"/>
    </source>
</evidence>
<dbReference type="Pfam" id="PF00126">
    <property type="entry name" value="HTH_1"/>
    <property type="match status" value="1"/>
</dbReference>
<gene>
    <name evidence="6" type="ORF">SAMN05216366_1407</name>
    <name evidence="7" type="ORF">SAMN05216582_12317</name>
</gene>